<feature type="domain" description="C2H2-type" evidence="10">
    <location>
        <begin position="732"/>
        <end position="757"/>
    </location>
</feature>
<comment type="subcellular location">
    <subcellularLocation>
        <location evidence="1">Nucleus</location>
    </subcellularLocation>
</comment>
<feature type="domain" description="C2H2-type" evidence="10">
    <location>
        <begin position="704"/>
        <end position="731"/>
    </location>
</feature>
<evidence type="ECO:0000259" key="10">
    <source>
        <dbReference type="PROSITE" id="PS50157"/>
    </source>
</evidence>
<evidence type="ECO:0000256" key="1">
    <source>
        <dbReference type="ARBA" id="ARBA00004123"/>
    </source>
</evidence>
<dbReference type="PANTHER" id="PTHR23226">
    <property type="entry name" value="ZINC FINGER AND SCAN DOMAIN-CONTAINING"/>
    <property type="match status" value="1"/>
</dbReference>
<comment type="similarity">
    <text evidence="2">Belongs to the krueppel C2H2-type zinc-finger protein family.</text>
</comment>
<dbReference type="GeneID" id="129327129"/>
<feature type="region of interest" description="Disordered" evidence="9">
    <location>
        <begin position="378"/>
        <end position="412"/>
    </location>
</feature>
<evidence type="ECO:0000256" key="6">
    <source>
        <dbReference type="ARBA" id="ARBA00022833"/>
    </source>
</evidence>
<feature type="domain" description="SCAN box" evidence="11">
    <location>
        <begin position="151"/>
        <end position="229"/>
    </location>
</feature>
<evidence type="ECO:0000256" key="9">
    <source>
        <dbReference type="SAM" id="MobiDB-lite"/>
    </source>
</evidence>
<organism evidence="13 15">
    <name type="scientific">Eublepharis macularius</name>
    <name type="common">Leopard gecko</name>
    <name type="synonym">Cyrtodactylus macularius</name>
    <dbReference type="NCBI Taxonomy" id="481883"/>
    <lineage>
        <taxon>Eukaryota</taxon>
        <taxon>Metazoa</taxon>
        <taxon>Chordata</taxon>
        <taxon>Craniata</taxon>
        <taxon>Vertebrata</taxon>
        <taxon>Euteleostomi</taxon>
        <taxon>Lepidosauria</taxon>
        <taxon>Squamata</taxon>
        <taxon>Bifurcata</taxon>
        <taxon>Gekkota</taxon>
        <taxon>Eublepharidae</taxon>
        <taxon>Eublepharinae</taxon>
        <taxon>Eublepharis</taxon>
    </lineage>
</organism>
<accession>A0AA97J5Y0</accession>
<keyword evidence="5 8" id="KW-0863">Zinc-finger</keyword>
<dbReference type="FunFam" id="3.30.160.60:FF:000135">
    <property type="entry name" value="Zinc finger protein 358"/>
    <property type="match status" value="1"/>
</dbReference>
<evidence type="ECO:0000313" key="13">
    <source>
        <dbReference type="Proteomes" id="UP001190640"/>
    </source>
</evidence>
<feature type="domain" description="C2H2-type" evidence="10">
    <location>
        <begin position="592"/>
        <end position="619"/>
    </location>
</feature>
<evidence type="ECO:0000259" key="12">
    <source>
        <dbReference type="PROSITE" id="PS50805"/>
    </source>
</evidence>
<dbReference type="FunFam" id="1.10.4020.10:FF:000001">
    <property type="entry name" value="zinc finger protein 263 isoform X1"/>
    <property type="match status" value="1"/>
</dbReference>
<feature type="domain" description="KRAB" evidence="12">
    <location>
        <begin position="314"/>
        <end position="386"/>
    </location>
</feature>
<dbReference type="FunFam" id="3.30.160.60:FF:000161">
    <property type="entry name" value="Zinc finger protein 366"/>
    <property type="match status" value="1"/>
</dbReference>
<dbReference type="KEGG" id="emc:129327129"/>
<dbReference type="SUPFAM" id="SSF57667">
    <property type="entry name" value="beta-beta-alpha zinc fingers"/>
    <property type="match status" value="4"/>
</dbReference>
<dbReference type="RefSeq" id="XP_054831561.1">
    <property type="nucleotide sequence ID" value="XM_054975586.1"/>
</dbReference>
<dbReference type="PROSITE" id="PS50157">
    <property type="entry name" value="ZINC_FINGER_C2H2_2"/>
    <property type="match status" value="6"/>
</dbReference>
<keyword evidence="13" id="KW-1185">Reference proteome</keyword>
<dbReference type="RefSeq" id="XP_054831560.1">
    <property type="nucleotide sequence ID" value="XM_054975585.1"/>
</dbReference>
<evidence type="ECO:0000313" key="15">
    <source>
        <dbReference type="RefSeq" id="XP_054831561.1"/>
    </source>
</evidence>
<sequence>MKEQPSALPGEEPEGARNPTSMAQSEFVGEQSSWKATQDTRWDLSKGMQQHWEAQWQEFLKTLQFPHSAWGSPQLAETTLWDDAKAFLTSFEQVAQACQWPREEWVTRLLPALSGEAQQAFGSLEARDREDYGKVKAAILRGEANRMEMLRQHFRQFRSREVDDPRRIYSQLQDLCCQWLRPERHSKEQILELLILEQFLAILPPELQGWIRAGGPENCTQAAALVDDFLLSQQKVETWKWQEPLQEMIRGSLEAEGGPPLDFGQRRLAKETKQNSNGDASLLGSGMKCPSDPESSVPPKEQEATKAGMTEAPVTTKESGMSLHVVEPAQAKPGQRTMFWQVMQEEEGNADSLEGLLVPKSDLASHLEKDDEMFVQFPEESERLPGRDPGIEKRSRIKMEGSRQGETGPEETQGTVAEISQWNFSVAPEIHVQRCDEKRSQIKVENSQQGDIGPEEIYGTLAEITQWNVLGTFEIHNERYESNWQQEKPGENEGSQFMEGLTDLFSNTYPVDTERKKPFFSNSGRKNHYKSGFMRHTRENPNDNSLTLGQNIQPKHCFDQHQRIHTGDKQYEFGKRDNLLGHQSNHIGEKPYGCLQCGKNFSCIKSLKRHQGVHTEGGAYLCAQCGKCFRYKETLKKHQIIHTGEKLHGCPECGKSFTLRGALTRHRRIHTGEKPFECSQCGKCFRQREHLMVHRRTHTGEKPYICPECGRNFSRSDKLTGHLRTHRGQRPYGCPDCGKRFSHKTTLTKHQSIHVPH</sequence>
<evidence type="ECO:0000313" key="14">
    <source>
        <dbReference type="RefSeq" id="XP_054831560.1"/>
    </source>
</evidence>
<name>A0AA97J5Y0_EUBMA</name>
<reference evidence="14 15" key="1">
    <citation type="submission" date="2025-04" db="UniProtKB">
        <authorList>
            <consortium name="RefSeq"/>
        </authorList>
    </citation>
    <scope>IDENTIFICATION</scope>
    <source>
        <tissue evidence="14 15">Blood</tissue>
    </source>
</reference>
<dbReference type="GO" id="GO:0008270">
    <property type="term" value="F:zinc ion binding"/>
    <property type="evidence" value="ECO:0007669"/>
    <property type="project" value="UniProtKB-KW"/>
</dbReference>
<dbReference type="InterPro" id="IPR001909">
    <property type="entry name" value="KRAB"/>
</dbReference>
<dbReference type="Gene3D" id="1.10.4020.10">
    <property type="entry name" value="DNA breaking-rejoining enzymes"/>
    <property type="match status" value="1"/>
</dbReference>
<evidence type="ECO:0000256" key="5">
    <source>
        <dbReference type="ARBA" id="ARBA00022771"/>
    </source>
</evidence>
<evidence type="ECO:0000256" key="3">
    <source>
        <dbReference type="ARBA" id="ARBA00022723"/>
    </source>
</evidence>
<dbReference type="PROSITE" id="PS50804">
    <property type="entry name" value="SCAN_BOX"/>
    <property type="match status" value="1"/>
</dbReference>
<keyword evidence="4" id="KW-0677">Repeat</keyword>
<dbReference type="AlphaFoldDB" id="A0AA97J5Y0"/>
<dbReference type="CDD" id="cd07936">
    <property type="entry name" value="SCAN"/>
    <property type="match status" value="1"/>
</dbReference>
<dbReference type="Pfam" id="PF00096">
    <property type="entry name" value="zf-C2H2"/>
    <property type="match status" value="5"/>
</dbReference>
<dbReference type="Pfam" id="PF02023">
    <property type="entry name" value="SCAN"/>
    <property type="match status" value="1"/>
</dbReference>
<feature type="domain" description="C2H2-type" evidence="10">
    <location>
        <begin position="620"/>
        <end position="647"/>
    </location>
</feature>
<dbReference type="FunFam" id="3.30.160.60:FF:002343">
    <property type="entry name" value="Zinc finger protein 33A"/>
    <property type="match status" value="2"/>
</dbReference>
<proteinExistence type="inferred from homology"/>
<evidence type="ECO:0000256" key="4">
    <source>
        <dbReference type="ARBA" id="ARBA00022737"/>
    </source>
</evidence>
<dbReference type="SUPFAM" id="SSF47353">
    <property type="entry name" value="Retrovirus capsid dimerization domain-like"/>
    <property type="match status" value="1"/>
</dbReference>
<feature type="compositionally biased region" description="Polar residues" evidence="9">
    <location>
        <begin position="18"/>
        <end position="34"/>
    </location>
</feature>
<dbReference type="FunFam" id="3.30.160.60:FF:002005">
    <property type="entry name" value="Zinc finger protein 200"/>
    <property type="match status" value="1"/>
</dbReference>
<dbReference type="GO" id="GO:0000978">
    <property type="term" value="F:RNA polymerase II cis-regulatory region sequence-specific DNA binding"/>
    <property type="evidence" value="ECO:0007669"/>
    <property type="project" value="TreeGrafter"/>
</dbReference>
<dbReference type="PROSITE" id="PS50805">
    <property type="entry name" value="KRAB"/>
    <property type="match status" value="1"/>
</dbReference>
<keyword evidence="6" id="KW-0862">Zinc</keyword>
<gene>
    <name evidence="14 15" type="primary">LOC129327129</name>
</gene>
<keyword evidence="7" id="KW-0539">Nucleus</keyword>
<evidence type="ECO:0000256" key="8">
    <source>
        <dbReference type="PROSITE-ProRule" id="PRU00042"/>
    </source>
</evidence>
<feature type="compositionally biased region" description="Basic and acidic residues" evidence="9">
    <location>
        <begin position="380"/>
        <end position="403"/>
    </location>
</feature>
<dbReference type="PANTHER" id="PTHR23226:SF416">
    <property type="entry name" value="FI01424P"/>
    <property type="match status" value="1"/>
</dbReference>
<protein>
    <submittedName>
        <fullName evidence="14 15">Zinc finger protein 157-like isoform X1</fullName>
    </submittedName>
</protein>
<dbReference type="InterPro" id="IPR013087">
    <property type="entry name" value="Znf_C2H2_type"/>
</dbReference>
<dbReference type="InterPro" id="IPR038269">
    <property type="entry name" value="SCAN_sf"/>
</dbReference>
<evidence type="ECO:0000256" key="2">
    <source>
        <dbReference type="ARBA" id="ARBA00006991"/>
    </source>
</evidence>
<dbReference type="SMART" id="SM00355">
    <property type="entry name" value="ZnF_C2H2"/>
    <property type="match status" value="6"/>
</dbReference>
<evidence type="ECO:0000256" key="7">
    <source>
        <dbReference type="ARBA" id="ARBA00023242"/>
    </source>
</evidence>
<dbReference type="SMART" id="SM00431">
    <property type="entry name" value="SCAN"/>
    <property type="match status" value="1"/>
</dbReference>
<dbReference type="InterPro" id="IPR003309">
    <property type="entry name" value="SCAN_dom"/>
</dbReference>
<feature type="domain" description="C2H2-type" evidence="10">
    <location>
        <begin position="676"/>
        <end position="703"/>
    </location>
</feature>
<feature type="domain" description="C2H2-type" evidence="10">
    <location>
        <begin position="648"/>
        <end position="675"/>
    </location>
</feature>
<dbReference type="GO" id="GO:0005634">
    <property type="term" value="C:nucleus"/>
    <property type="evidence" value="ECO:0007669"/>
    <property type="project" value="UniProtKB-SubCell"/>
</dbReference>
<feature type="region of interest" description="Disordered" evidence="9">
    <location>
        <begin position="1"/>
        <end position="34"/>
    </location>
</feature>
<evidence type="ECO:0000259" key="11">
    <source>
        <dbReference type="PROSITE" id="PS50804"/>
    </source>
</evidence>
<dbReference type="Gene3D" id="3.30.160.60">
    <property type="entry name" value="Classic Zinc Finger"/>
    <property type="match status" value="6"/>
</dbReference>
<feature type="region of interest" description="Disordered" evidence="9">
    <location>
        <begin position="270"/>
        <end position="309"/>
    </location>
</feature>
<keyword evidence="3" id="KW-0479">Metal-binding</keyword>
<dbReference type="Proteomes" id="UP001190640">
    <property type="component" value="Chromosome 4"/>
</dbReference>
<dbReference type="PROSITE" id="PS00028">
    <property type="entry name" value="ZINC_FINGER_C2H2_1"/>
    <property type="match status" value="6"/>
</dbReference>
<dbReference type="InterPro" id="IPR036236">
    <property type="entry name" value="Znf_C2H2_sf"/>
</dbReference>
<dbReference type="GO" id="GO:0000981">
    <property type="term" value="F:DNA-binding transcription factor activity, RNA polymerase II-specific"/>
    <property type="evidence" value="ECO:0007669"/>
    <property type="project" value="TreeGrafter"/>
</dbReference>
<dbReference type="FunFam" id="3.30.160.60:FF:000736">
    <property type="entry name" value="Zinc finger protein 423"/>
    <property type="match status" value="1"/>
</dbReference>